<evidence type="ECO:0000259" key="4">
    <source>
        <dbReference type="SMART" id="SM00646"/>
    </source>
</evidence>
<dbReference type="Gene3D" id="3.40.630.40">
    <property type="entry name" value="Zn-dependent exopeptidases"/>
    <property type="match status" value="1"/>
</dbReference>
<sequence length="436" mass="49689">MPMLLFSTEKTIFCAASALAVKRDCKMAKQLSLLSIWAVLLIGLPPQAAAQLPKAELGVYYHKVSARPGDGVYALMRRFGLEAYSCNFDKFYELNRLPRNAHLIVGREYELPIQIYPFNGRTIRSTIGVDDWDLAVRIQDYNERMLAAEARAASFKEDKILWVPHHEVYCPRPDLKIPEPEPHLPEEAVDAAGNGNRQFPIFGPKYAYTPLASNKLKGQVFYVVSGHGGPDPGAMGKRSGHTLCEDEYAYDVALRLCRNLVSHGATAYMITRDPNDGIRDEQFLDCDYDEVLWGNLKMMRQQKPRLFQRSNAINELYESNKKAGVTEQATIIVHVDSRNKGERKDVFFYYQHESTESKQIALNMQRALRKKYQKYRANGQYHGTVSSRDLHMLRETSPPAVYIELANIRNAADQQRIILESNRQALADWLLEGILK</sequence>
<gene>
    <name evidence="5" type="ORF">FRY97_12645</name>
</gene>
<dbReference type="GO" id="GO:0030288">
    <property type="term" value="C:outer membrane-bounded periplasmic space"/>
    <property type="evidence" value="ECO:0007669"/>
    <property type="project" value="TreeGrafter"/>
</dbReference>
<dbReference type="OrthoDB" id="936124at2"/>
<evidence type="ECO:0000256" key="1">
    <source>
        <dbReference type="ARBA" id="ARBA00001561"/>
    </source>
</evidence>
<reference evidence="5 6" key="1">
    <citation type="submission" date="2019-08" db="EMBL/GenBank/DDBJ databases">
        <title>Genome of Phaeodactylibacter luteus.</title>
        <authorList>
            <person name="Bowman J.P."/>
        </authorList>
    </citation>
    <scope>NUCLEOTIDE SEQUENCE [LARGE SCALE GENOMIC DNA]</scope>
    <source>
        <strain evidence="5 6">KCTC 42180</strain>
    </source>
</reference>
<dbReference type="Proteomes" id="UP000321580">
    <property type="component" value="Unassembled WGS sequence"/>
</dbReference>
<dbReference type="PANTHER" id="PTHR30404:SF0">
    <property type="entry name" value="N-ACETYLMURAMOYL-L-ALANINE AMIDASE AMIC"/>
    <property type="match status" value="1"/>
</dbReference>
<dbReference type="InterPro" id="IPR050695">
    <property type="entry name" value="N-acetylmuramoyl_amidase_3"/>
</dbReference>
<proteinExistence type="predicted"/>
<keyword evidence="3" id="KW-0378">Hydrolase</keyword>
<dbReference type="Pfam" id="PF01520">
    <property type="entry name" value="Amidase_3"/>
    <property type="match status" value="1"/>
</dbReference>
<protein>
    <recommendedName>
        <fullName evidence="2">N-acetylmuramoyl-L-alanine amidase</fullName>
        <ecNumber evidence="2">3.5.1.28</ecNumber>
    </recommendedName>
</protein>
<dbReference type="InterPro" id="IPR002508">
    <property type="entry name" value="MurNAc-LAA_cat"/>
</dbReference>
<dbReference type="CDD" id="cd02696">
    <property type="entry name" value="MurNAc-LAA"/>
    <property type="match status" value="1"/>
</dbReference>
<accession>A0A5C6RKE5</accession>
<dbReference type="GO" id="GO:0009253">
    <property type="term" value="P:peptidoglycan catabolic process"/>
    <property type="evidence" value="ECO:0007669"/>
    <property type="project" value="InterPro"/>
</dbReference>
<comment type="catalytic activity">
    <reaction evidence="1">
        <text>Hydrolyzes the link between N-acetylmuramoyl residues and L-amino acid residues in certain cell-wall glycopeptides.</text>
        <dbReference type="EC" id="3.5.1.28"/>
    </reaction>
</comment>
<evidence type="ECO:0000313" key="6">
    <source>
        <dbReference type="Proteomes" id="UP000321580"/>
    </source>
</evidence>
<evidence type="ECO:0000256" key="3">
    <source>
        <dbReference type="ARBA" id="ARBA00022801"/>
    </source>
</evidence>
<dbReference type="EMBL" id="VOOR01000025">
    <property type="protein sequence ID" value="TXB62693.1"/>
    <property type="molecule type" value="Genomic_DNA"/>
</dbReference>
<organism evidence="5 6">
    <name type="scientific">Phaeodactylibacter luteus</name>
    <dbReference type="NCBI Taxonomy" id="1564516"/>
    <lineage>
        <taxon>Bacteria</taxon>
        <taxon>Pseudomonadati</taxon>
        <taxon>Bacteroidota</taxon>
        <taxon>Saprospiria</taxon>
        <taxon>Saprospirales</taxon>
        <taxon>Haliscomenobacteraceae</taxon>
        <taxon>Phaeodactylibacter</taxon>
    </lineage>
</organism>
<comment type="caution">
    <text evidence="5">The sequence shown here is derived from an EMBL/GenBank/DDBJ whole genome shotgun (WGS) entry which is preliminary data.</text>
</comment>
<dbReference type="GO" id="GO:0008745">
    <property type="term" value="F:N-acetylmuramoyl-L-alanine amidase activity"/>
    <property type="evidence" value="ECO:0007669"/>
    <property type="project" value="UniProtKB-EC"/>
</dbReference>
<name>A0A5C6RKE5_9BACT</name>
<dbReference type="PANTHER" id="PTHR30404">
    <property type="entry name" value="N-ACETYLMURAMOYL-L-ALANINE AMIDASE"/>
    <property type="match status" value="1"/>
</dbReference>
<dbReference type="AlphaFoldDB" id="A0A5C6RKE5"/>
<keyword evidence="6" id="KW-1185">Reference proteome</keyword>
<feature type="domain" description="MurNAc-LAA" evidence="4">
    <location>
        <begin position="317"/>
        <end position="435"/>
    </location>
</feature>
<evidence type="ECO:0000313" key="5">
    <source>
        <dbReference type="EMBL" id="TXB62693.1"/>
    </source>
</evidence>
<dbReference type="EC" id="3.5.1.28" evidence="2"/>
<evidence type="ECO:0000256" key="2">
    <source>
        <dbReference type="ARBA" id="ARBA00011901"/>
    </source>
</evidence>
<dbReference type="SMART" id="SM00646">
    <property type="entry name" value="Ami_3"/>
    <property type="match status" value="1"/>
</dbReference>
<dbReference type="SUPFAM" id="SSF53187">
    <property type="entry name" value="Zn-dependent exopeptidases"/>
    <property type="match status" value="1"/>
</dbReference>